<dbReference type="InterPro" id="IPR025948">
    <property type="entry name" value="HTH-like_dom"/>
</dbReference>
<dbReference type="InterPro" id="IPR010921">
    <property type="entry name" value="Trp_repressor/repl_initiator"/>
</dbReference>
<dbReference type="PANTHER" id="PTHR46889">
    <property type="entry name" value="TRANSPOSASE INSF FOR INSERTION SEQUENCE IS3B-RELATED"/>
    <property type="match status" value="1"/>
</dbReference>
<dbReference type="EMBL" id="RYZH01000014">
    <property type="protein sequence ID" value="RUL88077.1"/>
    <property type="molecule type" value="Genomic_DNA"/>
</dbReference>
<reference evidence="3 4" key="2">
    <citation type="submission" date="2019-01" db="EMBL/GenBank/DDBJ databases">
        <title>Tautonia sociabilis, a novel thermotolerant planctomycete of Isosphaeraceae family, isolated from a 4000 m deep subterranean habitat.</title>
        <authorList>
            <person name="Kovaleva O.L."/>
            <person name="Elcheninov A.G."/>
            <person name="Van Heerden E."/>
            <person name="Toshchakov S.V."/>
            <person name="Novikov A."/>
            <person name="Bonch-Osmolovskaya E.A."/>
            <person name="Kublanov I.V."/>
        </authorList>
    </citation>
    <scope>NUCLEOTIDE SEQUENCE [LARGE SCALE GENOMIC DNA]</scope>
    <source>
        <strain evidence="3 4">GM2012</strain>
    </source>
</reference>
<dbReference type="AlphaFoldDB" id="A0A432MLJ4"/>
<evidence type="ECO:0000313" key="4">
    <source>
        <dbReference type="Proteomes" id="UP000280296"/>
    </source>
</evidence>
<dbReference type="PROSITE" id="PS50994">
    <property type="entry name" value="INTEGRASE"/>
    <property type="match status" value="1"/>
</dbReference>
<organism evidence="3 4">
    <name type="scientific">Tautonia sociabilis</name>
    <dbReference type="NCBI Taxonomy" id="2080755"/>
    <lineage>
        <taxon>Bacteria</taxon>
        <taxon>Pseudomonadati</taxon>
        <taxon>Planctomycetota</taxon>
        <taxon>Planctomycetia</taxon>
        <taxon>Isosphaerales</taxon>
        <taxon>Isosphaeraceae</taxon>
        <taxon>Tautonia</taxon>
    </lineage>
</organism>
<dbReference type="GO" id="GO:0015074">
    <property type="term" value="P:DNA integration"/>
    <property type="evidence" value="ECO:0007669"/>
    <property type="project" value="InterPro"/>
</dbReference>
<dbReference type="NCBIfam" id="NF033516">
    <property type="entry name" value="transpos_IS3"/>
    <property type="match status" value="1"/>
</dbReference>
<dbReference type="PANTHER" id="PTHR46889:SF4">
    <property type="entry name" value="TRANSPOSASE INSO FOR INSERTION SEQUENCE ELEMENT IS911B-RELATED"/>
    <property type="match status" value="1"/>
</dbReference>
<dbReference type="InterPro" id="IPR050900">
    <property type="entry name" value="Transposase_IS3/IS150/IS904"/>
</dbReference>
<protein>
    <submittedName>
        <fullName evidence="3">IS3 family transposase</fullName>
    </submittedName>
</protein>
<dbReference type="Pfam" id="PF01527">
    <property type="entry name" value="HTH_Tnp_1"/>
    <property type="match status" value="1"/>
</dbReference>
<dbReference type="SUPFAM" id="SSF48295">
    <property type="entry name" value="TrpR-like"/>
    <property type="match status" value="1"/>
</dbReference>
<dbReference type="GO" id="GO:0043565">
    <property type="term" value="F:sequence-specific DNA binding"/>
    <property type="evidence" value="ECO:0007669"/>
    <property type="project" value="InterPro"/>
</dbReference>
<evidence type="ECO:0000259" key="2">
    <source>
        <dbReference type="PROSITE" id="PS50994"/>
    </source>
</evidence>
<dbReference type="InterPro" id="IPR001584">
    <property type="entry name" value="Integrase_cat-core"/>
</dbReference>
<evidence type="ECO:0000313" key="3">
    <source>
        <dbReference type="EMBL" id="RUL88077.1"/>
    </source>
</evidence>
<comment type="caution">
    <text evidence="3">The sequence shown here is derived from an EMBL/GenBank/DDBJ whole genome shotgun (WGS) entry which is preliminary data.</text>
</comment>
<dbReference type="InterPro" id="IPR036397">
    <property type="entry name" value="RNaseH_sf"/>
</dbReference>
<keyword evidence="4" id="KW-1185">Reference proteome</keyword>
<dbReference type="InterPro" id="IPR012337">
    <property type="entry name" value="RNaseH-like_sf"/>
</dbReference>
<dbReference type="OrthoDB" id="930609at2"/>
<dbReference type="InterPro" id="IPR048020">
    <property type="entry name" value="Transpos_IS3"/>
</dbReference>
<sequence length="414" mass="45910">MTKNRSTPESPGRGRFSVGRKTEAVVRLLRGEDLDTLSRELGVTAATLSSWREAFLDGGRAALKSRPADDRDEVIARLQAKVGQLTMDNELLGLRCRQAEGGRPFAFEEAEQLSRSASPGTGKRYGMQRVCRIFGLARSTAYYLKAREAVPPEQRPAPRKRGPVGAATDEELVGHIRRVLSESPFTGEGYRKVWARLRHQGIRTAAERVRRLMREHRLQAPRRGGNAHGPKAHDGTITTEEPDTMWGTDMTTTVTTGEGTVHVFVAVDHCTCECVGLHAAKGGNRFEALEPLRQGVREHFGDFGAGVAEGLAIRHDHGSNYLSDDFQRELSFLGMVSSPSFVREPEGNGCAERFIRTLKEQLLWVRSFATVAELVEALGEFKRLYNERWLIGRHGHRPPSQVRRDHSGSVPAAA</sequence>
<feature type="region of interest" description="Disordered" evidence="1">
    <location>
        <begin position="221"/>
        <end position="246"/>
    </location>
</feature>
<dbReference type="Pfam" id="PF13276">
    <property type="entry name" value="HTH_21"/>
    <property type="match status" value="1"/>
</dbReference>
<evidence type="ECO:0000256" key="1">
    <source>
        <dbReference type="SAM" id="MobiDB-lite"/>
    </source>
</evidence>
<dbReference type="InterPro" id="IPR002514">
    <property type="entry name" value="Transposase_8"/>
</dbReference>
<dbReference type="Gene3D" id="3.30.420.10">
    <property type="entry name" value="Ribonuclease H-like superfamily/Ribonuclease H"/>
    <property type="match status" value="1"/>
</dbReference>
<proteinExistence type="predicted"/>
<name>A0A432MLJ4_9BACT</name>
<feature type="domain" description="Integrase catalytic" evidence="2">
    <location>
        <begin position="238"/>
        <end position="406"/>
    </location>
</feature>
<gene>
    <name evidence="3" type="ORF">TsocGM_09040</name>
</gene>
<dbReference type="SUPFAM" id="SSF53098">
    <property type="entry name" value="Ribonuclease H-like"/>
    <property type="match status" value="1"/>
</dbReference>
<accession>A0A432MLJ4</accession>
<reference evidence="3 4" key="1">
    <citation type="submission" date="2018-12" db="EMBL/GenBank/DDBJ databases">
        <authorList>
            <person name="Toschakov S.V."/>
        </authorList>
    </citation>
    <scope>NUCLEOTIDE SEQUENCE [LARGE SCALE GENOMIC DNA]</scope>
    <source>
        <strain evidence="3 4">GM2012</strain>
    </source>
</reference>
<dbReference type="Proteomes" id="UP000280296">
    <property type="component" value="Unassembled WGS sequence"/>
</dbReference>